<dbReference type="Proteomes" id="UP000823388">
    <property type="component" value="Chromosome 4N"/>
</dbReference>
<evidence type="ECO:0000313" key="2">
    <source>
        <dbReference type="EMBL" id="KAG2606253.1"/>
    </source>
</evidence>
<accession>A0A8T0TAG5</accession>
<organism evidence="2 3">
    <name type="scientific">Panicum virgatum</name>
    <name type="common">Blackwell switchgrass</name>
    <dbReference type="NCBI Taxonomy" id="38727"/>
    <lineage>
        <taxon>Eukaryota</taxon>
        <taxon>Viridiplantae</taxon>
        <taxon>Streptophyta</taxon>
        <taxon>Embryophyta</taxon>
        <taxon>Tracheophyta</taxon>
        <taxon>Spermatophyta</taxon>
        <taxon>Magnoliopsida</taxon>
        <taxon>Liliopsida</taxon>
        <taxon>Poales</taxon>
        <taxon>Poaceae</taxon>
        <taxon>PACMAD clade</taxon>
        <taxon>Panicoideae</taxon>
        <taxon>Panicodae</taxon>
        <taxon>Paniceae</taxon>
        <taxon>Panicinae</taxon>
        <taxon>Panicum</taxon>
        <taxon>Panicum sect. Hiantes</taxon>
    </lineage>
</organism>
<protein>
    <recommendedName>
        <fullName evidence="1">PB1-like domain-containing protein</fullName>
    </recommendedName>
</protein>
<evidence type="ECO:0000313" key="3">
    <source>
        <dbReference type="Proteomes" id="UP000823388"/>
    </source>
</evidence>
<sequence>MDPLDFLAVRFHFGGEFINDGKALHYCGGKEGISSIERDKISLPEITGHLKDHFQATDPVLLHWLFPELVIVDDEEVETEGSDWEVEARKEGEVQLETPEEDKLRCKVILLG</sequence>
<name>A0A8T0TAG5_PANVG</name>
<feature type="domain" description="PB1-like" evidence="1">
    <location>
        <begin position="8"/>
        <end position="72"/>
    </location>
</feature>
<dbReference type="EMBL" id="CM029044">
    <property type="protein sequence ID" value="KAG2606253.1"/>
    <property type="molecule type" value="Genomic_DNA"/>
</dbReference>
<evidence type="ECO:0000259" key="1">
    <source>
        <dbReference type="Pfam" id="PF26130"/>
    </source>
</evidence>
<reference evidence="2" key="1">
    <citation type="submission" date="2020-05" db="EMBL/GenBank/DDBJ databases">
        <title>WGS assembly of Panicum virgatum.</title>
        <authorList>
            <person name="Lovell J.T."/>
            <person name="Jenkins J."/>
            <person name="Shu S."/>
            <person name="Juenger T.E."/>
            <person name="Schmutz J."/>
        </authorList>
    </citation>
    <scope>NUCLEOTIDE SEQUENCE</scope>
    <source>
        <strain evidence="2">AP13</strain>
    </source>
</reference>
<keyword evidence="3" id="KW-1185">Reference proteome</keyword>
<dbReference type="Pfam" id="PF26130">
    <property type="entry name" value="PB1-like"/>
    <property type="match status" value="1"/>
</dbReference>
<dbReference type="AlphaFoldDB" id="A0A8T0TAG5"/>
<dbReference type="InterPro" id="IPR058594">
    <property type="entry name" value="PB1-like_dom_pln"/>
</dbReference>
<proteinExistence type="predicted"/>
<comment type="caution">
    <text evidence="2">The sequence shown here is derived from an EMBL/GenBank/DDBJ whole genome shotgun (WGS) entry which is preliminary data.</text>
</comment>
<gene>
    <name evidence="2" type="ORF">PVAP13_4NG232544</name>
</gene>